<proteinExistence type="predicted"/>
<organism evidence="2 3">
    <name type="scientific">Funneliformis mosseae</name>
    <name type="common">Endomycorrhizal fungus</name>
    <name type="synonym">Glomus mosseae</name>
    <dbReference type="NCBI Taxonomy" id="27381"/>
    <lineage>
        <taxon>Eukaryota</taxon>
        <taxon>Fungi</taxon>
        <taxon>Fungi incertae sedis</taxon>
        <taxon>Mucoromycota</taxon>
        <taxon>Glomeromycotina</taxon>
        <taxon>Glomeromycetes</taxon>
        <taxon>Glomerales</taxon>
        <taxon>Glomeraceae</taxon>
        <taxon>Funneliformis</taxon>
    </lineage>
</organism>
<evidence type="ECO:0000313" key="3">
    <source>
        <dbReference type="Proteomes" id="UP000789375"/>
    </source>
</evidence>
<accession>A0A9N9HGA7</accession>
<evidence type="ECO:0000313" key="2">
    <source>
        <dbReference type="EMBL" id="CAG8683876.1"/>
    </source>
</evidence>
<sequence length="141" mass="16423">MVNEVEEPHNDNSDTELKQPNHKKVKLNETRGESKVRSWIWKYFEPGFKEGVRYAVCQIEVIVGKKCKKTYKVGTFTSNCSEHLANIHGITKKQEEADVDANRNQNIVKAFSKKTHHQESRQLELYQYLADWIICDSQPLT</sequence>
<keyword evidence="3" id="KW-1185">Reference proteome</keyword>
<feature type="compositionally biased region" description="Basic and acidic residues" evidence="1">
    <location>
        <begin position="1"/>
        <end position="19"/>
    </location>
</feature>
<dbReference type="SMART" id="SM00614">
    <property type="entry name" value="ZnF_BED"/>
    <property type="match status" value="1"/>
</dbReference>
<reference evidence="2" key="1">
    <citation type="submission" date="2021-06" db="EMBL/GenBank/DDBJ databases">
        <authorList>
            <person name="Kallberg Y."/>
            <person name="Tangrot J."/>
            <person name="Rosling A."/>
        </authorList>
    </citation>
    <scope>NUCLEOTIDE SEQUENCE</scope>
    <source>
        <strain evidence="2">87-6 pot B 2015</strain>
    </source>
</reference>
<dbReference type="Proteomes" id="UP000789375">
    <property type="component" value="Unassembled WGS sequence"/>
</dbReference>
<comment type="caution">
    <text evidence="2">The sequence shown here is derived from an EMBL/GenBank/DDBJ whole genome shotgun (WGS) entry which is preliminary data.</text>
</comment>
<gene>
    <name evidence="2" type="ORF">FMOSSE_LOCUS13032</name>
</gene>
<dbReference type="EMBL" id="CAJVPP010007035">
    <property type="protein sequence ID" value="CAG8683876.1"/>
    <property type="molecule type" value="Genomic_DNA"/>
</dbReference>
<name>A0A9N9HGA7_FUNMO</name>
<feature type="region of interest" description="Disordered" evidence="1">
    <location>
        <begin position="1"/>
        <end position="29"/>
    </location>
</feature>
<feature type="non-terminal residue" evidence="2">
    <location>
        <position position="1"/>
    </location>
</feature>
<evidence type="ECO:0000256" key="1">
    <source>
        <dbReference type="SAM" id="MobiDB-lite"/>
    </source>
</evidence>
<dbReference type="AlphaFoldDB" id="A0A9N9HGA7"/>
<protein>
    <submittedName>
        <fullName evidence="2">13157_t:CDS:1</fullName>
    </submittedName>
</protein>